<keyword evidence="4 7" id="KW-0378">Hydrolase</keyword>
<keyword evidence="10" id="KW-1185">Reference proteome</keyword>
<dbReference type="GO" id="GO:0004252">
    <property type="term" value="F:serine-type endopeptidase activity"/>
    <property type="evidence" value="ECO:0007669"/>
    <property type="project" value="InterPro"/>
</dbReference>
<dbReference type="PROSITE" id="PS00135">
    <property type="entry name" value="TRYPSIN_SER"/>
    <property type="match status" value="1"/>
</dbReference>
<evidence type="ECO:0000256" key="7">
    <source>
        <dbReference type="RuleBase" id="RU363034"/>
    </source>
</evidence>
<evidence type="ECO:0000256" key="5">
    <source>
        <dbReference type="ARBA" id="ARBA00022825"/>
    </source>
</evidence>
<dbReference type="PANTHER" id="PTHR24252:SF7">
    <property type="entry name" value="HYALIN"/>
    <property type="match status" value="1"/>
</dbReference>
<keyword evidence="5 7" id="KW-0720">Serine protease</keyword>
<dbReference type="AlphaFoldDB" id="A0A8R2JP57"/>
<evidence type="ECO:0000256" key="2">
    <source>
        <dbReference type="ARBA" id="ARBA00022525"/>
    </source>
</evidence>
<dbReference type="InterPro" id="IPR001314">
    <property type="entry name" value="Peptidase_S1A"/>
</dbReference>
<dbReference type="Pfam" id="PF00089">
    <property type="entry name" value="Trypsin"/>
    <property type="match status" value="1"/>
</dbReference>
<evidence type="ECO:0000313" key="10">
    <source>
        <dbReference type="Proteomes" id="UP000007819"/>
    </source>
</evidence>
<evidence type="ECO:0000259" key="8">
    <source>
        <dbReference type="PROSITE" id="PS50240"/>
    </source>
</evidence>
<protein>
    <recommendedName>
        <fullName evidence="8">Peptidase S1 domain-containing protein</fullName>
    </recommendedName>
</protein>
<dbReference type="Gene3D" id="2.40.10.10">
    <property type="entry name" value="Trypsin-like serine proteases"/>
    <property type="match status" value="1"/>
</dbReference>
<dbReference type="Proteomes" id="UP000007819">
    <property type="component" value="Chromosome A1"/>
</dbReference>
<dbReference type="PROSITE" id="PS50240">
    <property type="entry name" value="TRYPSIN_DOM"/>
    <property type="match status" value="1"/>
</dbReference>
<dbReference type="InterPro" id="IPR033116">
    <property type="entry name" value="TRYPSIN_SER"/>
</dbReference>
<dbReference type="SUPFAM" id="SSF50494">
    <property type="entry name" value="Trypsin-like serine proteases"/>
    <property type="match status" value="1"/>
</dbReference>
<feature type="domain" description="Peptidase S1" evidence="8">
    <location>
        <begin position="119"/>
        <end position="368"/>
    </location>
</feature>
<dbReference type="FunFam" id="2.40.10.10:FF:000047">
    <property type="entry name" value="Trypsin eta"/>
    <property type="match status" value="1"/>
</dbReference>
<keyword evidence="6" id="KW-1015">Disulfide bond</keyword>
<dbReference type="PROSITE" id="PS00134">
    <property type="entry name" value="TRYPSIN_HIS"/>
    <property type="match status" value="1"/>
</dbReference>
<proteinExistence type="predicted"/>
<evidence type="ECO:0000256" key="6">
    <source>
        <dbReference type="ARBA" id="ARBA00023157"/>
    </source>
</evidence>
<accession>A0A8R2JP57</accession>
<dbReference type="InterPro" id="IPR018114">
    <property type="entry name" value="TRYPSIN_HIS"/>
</dbReference>
<dbReference type="InterPro" id="IPR043504">
    <property type="entry name" value="Peptidase_S1_PA_chymotrypsin"/>
</dbReference>
<dbReference type="EnsemblMetazoa" id="XM_029487227.1">
    <property type="protein sequence ID" value="XP_029343087.1"/>
    <property type="gene ID" value="LOC100572821"/>
</dbReference>
<keyword evidence="2" id="KW-0964">Secreted</keyword>
<dbReference type="InterPro" id="IPR009003">
    <property type="entry name" value="Peptidase_S1_PA"/>
</dbReference>
<keyword evidence="3 7" id="KW-0645">Protease</keyword>
<evidence type="ECO:0000313" key="9">
    <source>
        <dbReference type="EnsemblMetazoa" id="XP_029343087.1"/>
    </source>
</evidence>
<dbReference type="OMA" id="LAEPYCM"/>
<evidence type="ECO:0000256" key="1">
    <source>
        <dbReference type="ARBA" id="ARBA00004613"/>
    </source>
</evidence>
<dbReference type="OrthoDB" id="6339452at2759"/>
<evidence type="ECO:0000256" key="4">
    <source>
        <dbReference type="ARBA" id="ARBA00022801"/>
    </source>
</evidence>
<reference evidence="10" key="1">
    <citation type="submission" date="2010-06" db="EMBL/GenBank/DDBJ databases">
        <authorList>
            <person name="Jiang H."/>
            <person name="Abraham K."/>
            <person name="Ali S."/>
            <person name="Alsbrooks S.L."/>
            <person name="Anim B.N."/>
            <person name="Anosike U.S."/>
            <person name="Attaway T."/>
            <person name="Bandaranaike D.P."/>
            <person name="Battles P.K."/>
            <person name="Bell S.N."/>
            <person name="Bell A.V."/>
            <person name="Beltran B."/>
            <person name="Bickham C."/>
            <person name="Bustamante Y."/>
            <person name="Caleb T."/>
            <person name="Canada A."/>
            <person name="Cardenas V."/>
            <person name="Carter K."/>
            <person name="Chacko J."/>
            <person name="Chandrabose M.N."/>
            <person name="Chavez D."/>
            <person name="Chavez A."/>
            <person name="Chen L."/>
            <person name="Chu H.-S."/>
            <person name="Claassen K.J."/>
            <person name="Cockrell R."/>
            <person name="Collins M."/>
            <person name="Cooper J.A."/>
            <person name="Cree A."/>
            <person name="Curry S.M."/>
            <person name="Da Y."/>
            <person name="Dao M.D."/>
            <person name="Das B."/>
            <person name="Davila M.-L."/>
            <person name="Davy-Carroll L."/>
            <person name="Denson S."/>
            <person name="Dinh H."/>
            <person name="Ebong V.E."/>
            <person name="Edwards J.R."/>
            <person name="Egan A."/>
            <person name="El-Daye J."/>
            <person name="Escobedo L."/>
            <person name="Fernandez S."/>
            <person name="Fernando P.R."/>
            <person name="Flagg N."/>
            <person name="Forbes L.D."/>
            <person name="Fowler R.G."/>
            <person name="Fu Q."/>
            <person name="Gabisi R.A."/>
            <person name="Ganer J."/>
            <person name="Garbino Pronczuk A."/>
            <person name="Garcia R.M."/>
            <person name="Garner T."/>
            <person name="Garrett T.E."/>
            <person name="Gonzalez D.A."/>
            <person name="Hamid H."/>
            <person name="Hawkins E.S."/>
            <person name="Hirani K."/>
            <person name="Hogues M.E."/>
            <person name="Hollins B."/>
            <person name="Hsiao C.-H."/>
            <person name="Jabil R."/>
            <person name="James M.L."/>
            <person name="Jhangiani S.N."/>
            <person name="Johnson B."/>
            <person name="Johnson Q."/>
            <person name="Joshi V."/>
            <person name="Kalu J.B."/>
            <person name="Kam C."/>
            <person name="Kashfia A."/>
            <person name="Keebler J."/>
            <person name="Kisamo H."/>
            <person name="Kovar C.L."/>
            <person name="Lago L.A."/>
            <person name="Lai C.-Y."/>
            <person name="Laidlaw J."/>
            <person name="Lara F."/>
            <person name="Le T.-K."/>
            <person name="Lee S.L."/>
            <person name="Legall F.H."/>
            <person name="Lemon S.J."/>
            <person name="Lewis L.R."/>
            <person name="Li B."/>
            <person name="Liu Y."/>
            <person name="Liu Y.-S."/>
            <person name="Lopez J."/>
            <person name="Lozado R.J."/>
            <person name="Lu J."/>
            <person name="Madu R.C."/>
            <person name="Maheshwari M."/>
            <person name="Maheshwari R."/>
            <person name="Malloy K."/>
            <person name="Martinez E."/>
            <person name="Mathew T."/>
            <person name="Mercado I.C."/>
            <person name="Mercado C."/>
            <person name="Meyer B."/>
            <person name="Montgomery K."/>
            <person name="Morgan M.B."/>
            <person name="Munidasa M."/>
            <person name="Nazareth L.V."/>
            <person name="Nelson J."/>
            <person name="Ng B.M."/>
            <person name="Nguyen N.B."/>
            <person name="Nguyen P.Q."/>
            <person name="Nguyen T."/>
            <person name="Obregon M."/>
            <person name="Okwuonu G.O."/>
            <person name="Onwere C.G."/>
            <person name="Orozco G."/>
            <person name="Parra A."/>
            <person name="Patel S."/>
            <person name="Patil S."/>
            <person name="Perez A."/>
            <person name="Perez Y."/>
            <person name="Pham C."/>
            <person name="Primus E.L."/>
            <person name="Pu L.-L."/>
            <person name="Puazo M."/>
            <person name="Qin X."/>
            <person name="Quiroz J.B."/>
            <person name="Reese J."/>
            <person name="Richards S."/>
            <person name="Rives C.M."/>
            <person name="Robberts R."/>
            <person name="Ruiz S.J."/>
            <person name="Ruiz M.J."/>
            <person name="Santibanez J."/>
            <person name="Schneider B.W."/>
            <person name="Sisson I."/>
            <person name="Smith M."/>
            <person name="Sodergren E."/>
            <person name="Song X.-Z."/>
            <person name="Song B.B."/>
            <person name="Summersgill H."/>
            <person name="Thelus R."/>
            <person name="Thornton R.D."/>
            <person name="Trejos Z.Y."/>
            <person name="Usmani K."/>
            <person name="Vattathil S."/>
            <person name="Villasana D."/>
            <person name="Walker D.L."/>
            <person name="Wang S."/>
            <person name="Wang K."/>
            <person name="White C.S."/>
            <person name="Williams A.C."/>
            <person name="Williamson J."/>
            <person name="Wilson K."/>
            <person name="Woghiren I.O."/>
            <person name="Woodworth J.R."/>
            <person name="Worley K.C."/>
            <person name="Wright R.A."/>
            <person name="Wu W."/>
            <person name="Young L."/>
            <person name="Zhang L."/>
            <person name="Zhang J."/>
            <person name="Zhu Y."/>
            <person name="Muzny D.M."/>
            <person name="Weinstock G."/>
            <person name="Gibbs R.A."/>
        </authorList>
    </citation>
    <scope>NUCLEOTIDE SEQUENCE [LARGE SCALE GENOMIC DNA]</scope>
    <source>
        <strain evidence="10">LSR1</strain>
    </source>
</reference>
<dbReference type="CDD" id="cd00190">
    <property type="entry name" value="Tryp_SPc"/>
    <property type="match status" value="1"/>
</dbReference>
<dbReference type="InterPro" id="IPR001254">
    <property type="entry name" value="Trypsin_dom"/>
</dbReference>
<name>A0A8R2JP57_ACYPI</name>
<evidence type="ECO:0000256" key="3">
    <source>
        <dbReference type="ARBA" id="ARBA00022670"/>
    </source>
</evidence>
<dbReference type="GO" id="GO:0016485">
    <property type="term" value="P:protein processing"/>
    <property type="evidence" value="ECO:0007669"/>
    <property type="project" value="UniProtKB-ARBA"/>
</dbReference>
<comment type="subcellular location">
    <subcellularLocation>
        <location evidence="1">Secreted</location>
    </subcellularLocation>
</comment>
<sequence length="371" mass="41142">MLDLYEGDVCQVGKENSRNHVCKQPENCASLEQRLRDQDFPHVCSFIKNKPIVCCSPTVTINTTNFEPVLKTPISTSSYSATEMCSQYKDLVYANVQQPSSGGIQPKKTPKCYNVMTLIVGGMKAKPMEFPHMALLGYGNIEDEEKSWGCGGSLISNRWILSAAHCTINPGRTVSWARLGVLNIYSLQSDDPGPADYKVVERVVHPKYNSTYVYNDIALFRLEVEVKFSEHVRPVCLNTVQNLSFDMTTATGWGRTSTNGMISPDLLKVDLSLISNENCKYSYPQSANPRINFGILEDSMICAGDIVDGGDTCTGDSGGPLQIKHPDYICMSSQIGITSFGKYCGNRYSPGVFTRVSKYVPWIEQIVWPKS</sequence>
<dbReference type="GO" id="GO:0005576">
    <property type="term" value="C:extracellular region"/>
    <property type="evidence" value="ECO:0007669"/>
    <property type="project" value="UniProtKB-SubCell"/>
</dbReference>
<dbReference type="SMART" id="SM00020">
    <property type="entry name" value="Tryp_SPc"/>
    <property type="match status" value="1"/>
</dbReference>
<dbReference type="PANTHER" id="PTHR24252">
    <property type="entry name" value="ACROSIN-RELATED"/>
    <property type="match status" value="1"/>
</dbReference>
<organism evidence="9 10">
    <name type="scientific">Acyrthosiphon pisum</name>
    <name type="common">Pea aphid</name>
    <dbReference type="NCBI Taxonomy" id="7029"/>
    <lineage>
        <taxon>Eukaryota</taxon>
        <taxon>Metazoa</taxon>
        <taxon>Ecdysozoa</taxon>
        <taxon>Arthropoda</taxon>
        <taxon>Hexapoda</taxon>
        <taxon>Insecta</taxon>
        <taxon>Pterygota</taxon>
        <taxon>Neoptera</taxon>
        <taxon>Paraneoptera</taxon>
        <taxon>Hemiptera</taxon>
        <taxon>Sternorrhyncha</taxon>
        <taxon>Aphidomorpha</taxon>
        <taxon>Aphidoidea</taxon>
        <taxon>Aphididae</taxon>
        <taxon>Macrosiphini</taxon>
        <taxon>Acyrthosiphon</taxon>
    </lineage>
</organism>
<reference evidence="9" key="2">
    <citation type="submission" date="2022-06" db="UniProtKB">
        <authorList>
            <consortium name="EnsemblMetazoa"/>
        </authorList>
    </citation>
    <scope>IDENTIFICATION</scope>
</reference>
<dbReference type="PRINTS" id="PR00722">
    <property type="entry name" value="CHYMOTRYPSIN"/>
</dbReference>